<sequence length="1076" mass="121417">MSLEGSDDGDPPSPPTTSLPAQASALEALGGKKLTKARRKALKNGVRVGPARKNGETDFVGKRKEIFDLHLQQYPHDGTKHPVSHWVELEEAFDKAIPWRLQWNQEPPNDAQELAHLQRPAEANEVDLEKSQRAFNYRKLRNFYYRQGVSTSGTKAVFKSVAKNLRAPTDARIPHRRADYQHYALMPQYNEKVEEAFREQHPDPSMLGRKRVNERGRIARDLFLNETDEVKASVLADLNAEHSKKLKEYKTALLDKPVNSENFTEDQKLAAREHFADAMVPLMDEVERMTGLKLVLHGARIAGADENGKPKLEMKSLMSGLKADGPNYTNFKVSDPKSSALMARSWGGHVYRMYAIENGIELPTDQDDVQPVSNATQTQASAEASSSKSSRRRGPPSRTSPIPRAESDDEVDEGSVHVPVDDNEEDQQRLEQATARGLPPPPRCENPVLLNHAEQEELGRALNGLGIYDELFNETRYPRHFPLPDEQFDDLPALHLSEYRHRIGPLTRAWICNPNLELNERRNFVSRTHKMSEDRLAKEEAELDDGACWTRVKKAANRRRMLDVASWGGSDAAEGSKKKRKRRAAKSDDDDYESDSHQDGPDGGRKQGKASKKRGRRGAAKSNDDGDESESNQDGADGGRKQGKRKKQKTAKAPMPSLAKKSYPKPKKLLASKKPVVAKKVVSWKDPVAEEYEHMEVEQGVEVEERMEVEEQKEVEEQMPAVELVEEPLSITEQMVIEEALENANVDQHSMPPGSNDKQDVTLTNEDDNLDAWVGRNPNLVNRDAKSALLSAFNTEYDDDALLDFVMQTLDDKGDESDHDELNNQGVLEQIDDTASGTQRDASDTPHDEPKRARAAKTKAFTDLTDLYTKYPTPASSKSTSQNARLAIRKPIPYTEYPRTHEDMLARGMQVVFKTLKDPEWATKGRDWLLGLVGGGKGWEPAVQTWYSFERRFHFGEPDMPRPPFIWSTDLRPSEVSYWVSVARPPRLVPAIKNLKGEAAVHEFGKRVSMWWCSVNPDWRKPKKGPMRKDVDSKDWFSIFWPGPNGFFAIFACLYWWRAAAMQGVEVVGGRCSVRD</sequence>
<accession>A0ABQ0KUH0</accession>
<keyword evidence="3" id="KW-1185">Reference proteome</keyword>
<proteinExistence type="predicted"/>
<feature type="region of interest" description="Disordered" evidence="1">
    <location>
        <begin position="566"/>
        <end position="678"/>
    </location>
</feature>
<name>A0ABQ0KUH0_MYCCL</name>
<feature type="compositionally biased region" description="Basic residues" evidence="1">
    <location>
        <begin position="33"/>
        <end position="42"/>
    </location>
</feature>
<feature type="compositionally biased region" description="Basic residues" evidence="1">
    <location>
        <begin position="606"/>
        <end position="619"/>
    </location>
</feature>
<feature type="compositionally biased region" description="Basic and acidic residues" evidence="1">
    <location>
        <begin position="841"/>
        <end position="852"/>
    </location>
</feature>
<feature type="region of interest" description="Disordered" evidence="1">
    <location>
        <begin position="702"/>
        <end position="727"/>
    </location>
</feature>
<organism evidence="2 3">
    <name type="scientific">Mycena chlorophos</name>
    <name type="common">Agaric fungus</name>
    <name type="synonym">Agaricus chlorophos</name>
    <dbReference type="NCBI Taxonomy" id="658473"/>
    <lineage>
        <taxon>Eukaryota</taxon>
        <taxon>Fungi</taxon>
        <taxon>Dikarya</taxon>
        <taxon>Basidiomycota</taxon>
        <taxon>Agaricomycotina</taxon>
        <taxon>Agaricomycetes</taxon>
        <taxon>Agaricomycetidae</taxon>
        <taxon>Agaricales</taxon>
        <taxon>Marasmiineae</taxon>
        <taxon>Mycenaceae</taxon>
        <taxon>Mycena</taxon>
    </lineage>
</organism>
<feature type="region of interest" description="Disordered" evidence="1">
    <location>
        <begin position="364"/>
        <end position="446"/>
    </location>
</feature>
<feature type="compositionally biased region" description="Polar residues" evidence="1">
    <location>
        <begin position="827"/>
        <end position="840"/>
    </location>
</feature>
<reference evidence="2" key="1">
    <citation type="submission" date="2014-09" db="EMBL/GenBank/DDBJ databases">
        <title>Genome sequence of the luminous mushroom Mycena chlorophos for searching fungal bioluminescence genes.</title>
        <authorList>
            <person name="Tanaka Y."/>
            <person name="Kasuga D."/>
            <person name="Oba Y."/>
            <person name="Hase S."/>
            <person name="Sato K."/>
            <person name="Oba Y."/>
            <person name="Sakakibara Y."/>
        </authorList>
    </citation>
    <scope>NUCLEOTIDE SEQUENCE</scope>
</reference>
<dbReference type="EMBL" id="DF837905">
    <property type="protein sequence ID" value="GAT42415.1"/>
    <property type="molecule type" value="Genomic_DNA"/>
</dbReference>
<feature type="compositionally biased region" description="Basic and acidic residues" evidence="1">
    <location>
        <begin position="702"/>
        <end position="716"/>
    </location>
</feature>
<feature type="compositionally biased region" description="Acidic residues" evidence="1">
    <location>
        <begin position="1"/>
        <end position="10"/>
    </location>
</feature>
<evidence type="ECO:0000256" key="1">
    <source>
        <dbReference type="SAM" id="MobiDB-lite"/>
    </source>
</evidence>
<feature type="compositionally biased region" description="Polar residues" evidence="1">
    <location>
        <begin position="371"/>
        <end position="384"/>
    </location>
</feature>
<feature type="region of interest" description="Disordered" evidence="1">
    <location>
        <begin position="1"/>
        <end position="55"/>
    </location>
</feature>
<feature type="compositionally biased region" description="Basic residues" evidence="1">
    <location>
        <begin position="641"/>
        <end position="650"/>
    </location>
</feature>
<protein>
    <submittedName>
        <fullName evidence="2">Uncharacterized protein</fullName>
    </submittedName>
</protein>
<dbReference type="Proteomes" id="UP000815677">
    <property type="component" value="Unassembled WGS sequence"/>
</dbReference>
<evidence type="ECO:0000313" key="3">
    <source>
        <dbReference type="Proteomes" id="UP000815677"/>
    </source>
</evidence>
<feature type="region of interest" description="Disordered" evidence="1">
    <location>
        <begin position="827"/>
        <end position="856"/>
    </location>
</feature>
<gene>
    <name evidence="2" type="ORF">MCHLO_00130</name>
</gene>
<evidence type="ECO:0000313" key="2">
    <source>
        <dbReference type="EMBL" id="GAT42415.1"/>
    </source>
</evidence>
<feature type="compositionally biased region" description="Basic and acidic residues" evidence="1">
    <location>
        <begin position="594"/>
        <end position="605"/>
    </location>
</feature>
<feature type="compositionally biased region" description="Basic residues" evidence="1">
    <location>
        <begin position="662"/>
        <end position="671"/>
    </location>
</feature>
<feature type="compositionally biased region" description="Low complexity" evidence="1">
    <location>
        <begin position="651"/>
        <end position="661"/>
    </location>
</feature>